<evidence type="ECO:0000313" key="2">
    <source>
        <dbReference type="Proteomes" id="UP001369736"/>
    </source>
</evidence>
<dbReference type="EMBL" id="JBBEGM010000007">
    <property type="protein sequence ID" value="MEJ2863211.1"/>
    <property type="molecule type" value="Genomic_DNA"/>
</dbReference>
<organism evidence="1 2">
    <name type="scientific">Actinomycetospora flava</name>
    <dbReference type="NCBI Taxonomy" id="3129232"/>
    <lineage>
        <taxon>Bacteria</taxon>
        <taxon>Bacillati</taxon>
        <taxon>Actinomycetota</taxon>
        <taxon>Actinomycetes</taxon>
        <taxon>Pseudonocardiales</taxon>
        <taxon>Pseudonocardiaceae</taxon>
        <taxon>Actinomycetospora</taxon>
    </lineage>
</organism>
<comment type="caution">
    <text evidence="1">The sequence shown here is derived from an EMBL/GenBank/DDBJ whole genome shotgun (WGS) entry which is preliminary data.</text>
</comment>
<keyword evidence="2" id="KW-1185">Reference proteome</keyword>
<dbReference type="Proteomes" id="UP001369736">
    <property type="component" value="Unassembled WGS sequence"/>
</dbReference>
<dbReference type="RefSeq" id="WP_337704569.1">
    <property type="nucleotide sequence ID" value="NZ_JBBEGM010000007.1"/>
</dbReference>
<gene>
    <name evidence="1" type="ORF">WCD58_18735</name>
</gene>
<accession>A0ABU8M869</accession>
<sequence>MPSTPDLERLRPLLHALSSDDRDERRPWGDTLGDWWRDGTLDPETATTLATVVTWCAMVDDDAGGIRAQVLGSLAALAEDGHVPGPSLDRLLRGVDAQWVPDNEQAAVKTLRASLDRAPGGRKDPKGYLWSLVDHVHALTTPDPAQRRAAVEPAAAEPGVNPADREALTAVAGWATA</sequence>
<reference evidence="1 2" key="1">
    <citation type="submission" date="2024-03" db="EMBL/GenBank/DDBJ databases">
        <title>Actinomycetospora sp. OC33-EN07, a novel actinomycete isolated from wild orchid (Aerides multiflora).</title>
        <authorList>
            <person name="Suriyachadkun C."/>
        </authorList>
    </citation>
    <scope>NUCLEOTIDE SEQUENCE [LARGE SCALE GENOMIC DNA]</scope>
    <source>
        <strain evidence="1 2">OC33-EN07</strain>
    </source>
</reference>
<protein>
    <recommendedName>
        <fullName evidence="3">HEAT repeat protein</fullName>
    </recommendedName>
</protein>
<evidence type="ECO:0000313" key="1">
    <source>
        <dbReference type="EMBL" id="MEJ2863211.1"/>
    </source>
</evidence>
<name>A0ABU8M869_9PSEU</name>
<evidence type="ECO:0008006" key="3">
    <source>
        <dbReference type="Google" id="ProtNLM"/>
    </source>
</evidence>
<proteinExistence type="predicted"/>